<dbReference type="EMBL" id="CAEZUJ010000017">
    <property type="protein sequence ID" value="CAB4598110.1"/>
    <property type="molecule type" value="Genomic_DNA"/>
</dbReference>
<dbReference type="NCBIfam" id="TIGR00573">
    <property type="entry name" value="dnaq"/>
    <property type="match status" value="1"/>
</dbReference>
<evidence type="ECO:0000259" key="1">
    <source>
        <dbReference type="SMART" id="SM00479"/>
    </source>
</evidence>
<dbReference type="FunFam" id="3.30.420.10:FF:000045">
    <property type="entry name" value="3'-5' exonuclease DinG"/>
    <property type="match status" value="1"/>
</dbReference>
<dbReference type="CDD" id="cd06127">
    <property type="entry name" value="DEDDh"/>
    <property type="match status" value="1"/>
</dbReference>
<dbReference type="SMART" id="SM00479">
    <property type="entry name" value="EXOIII"/>
    <property type="match status" value="1"/>
</dbReference>
<reference evidence="2" key="1">
    <citation type="submission" date="2020-05" db="EMBL/GenBank/DDBJ databases">
        <authorList>
            <person name="Chiriac C."/>
            <person name="Salcher M."/>
            <person name="Ghai R."/>
            <person name="Kavagutti S V."/>
        </authorList>
    </citation>
    <scope>NUCLEOTIDE SEQUENCE</scope>
</reference>
<protein>
    <submittedName>
        <fullName evidence="2">Unannotated protein</fullName>
    </submittedName>
</protein>
<dbReference type="InterPro" id="IPR036397">
    <property type="entry name" value="RNaseH_sf"/>
</dbReference>
<dbReference type="GO" id="GO:0005829">
    <property type="term" value="C:cytosol"/>
    <property type="evidence" value="ECO:0007669"/>
    <property type="project" value="TreeGrafter"/>
</dbReference>
<evidence type="ECO:0000313" key="2">
    <source>
        <dbReference type="EMBL" id="CAB4598110.1"/>
    </source>
</evidence>
<sequence>MAAKEQRTAPATKRRDQDLRDVTFVVLDLETTGASPTVGAGITEIGAIKVKGGEKIAEFETLINPMMPIPEFITDLTGIDEFTIADAPPLEDIFHEFMAFCGDPDENVLVAHNAPFDLSFLRAAAFNLEIDWPDYRVLDTVRMARSVLTQDDLPNVKLGTLAEFFEVEIMPTHRALADVQATVEILHALIDRVGSHGVSSINSLEDFVLTKKKGRSFYS</sequence>
<dbReference type="InterPro" id="IPR012337">
    <property type="entry name" value="RNaseH-like_sf"/>
</dbReference>
<proteinExistence type="predicted"/>
<name>A0A6J6GCD2_9ZZZZ</name>
<dbReference type="AlphaFoldDB" id="A0A6J6GCD2"/>
<feature type="domain" description="Exonuclease" evidence="1">
    <location>
        <begin position="23"/>
        <end position="195"/>
    </location>
</feature>
<dbReference type="SUPFAM" id="SSF53098">
    <property type="entry name" value="Ribonuclease H-like"/>
    <property type="match status" value="1"/>
</dbReference>
<accession>A0A6J6GCD2</accession>
<dbReference type="InterPro" id="IPR013520">
    <property type="entry name" value="Ribonucl_H"/>
</dbReference>
<dbReference type="PANTHER" id="PTHR30231">
    <property type="entry name" value="DNA POLYMERASE III SUBUNIT EPSILON"/>
    <property type="match status" value="1"/>
</dbReference>
<dbReference type="InterPro" id="IPR006054">
    <property type="entry name" value="DnaQ"/>
</dbReference>
<dbReference type="PANTHER" id="PTHR30231:SF41">
    <property type="entry name" value="DNA POLYMERASE III SUBUNIT EPSILON"/>
    <property type="match status" value="1"/>
</dbReference>
<dbReference type="GO" id="GO:0003887">
    <property type="term" value="F:DNA-directed DNA polymerase activity"/>
    <property type="evidence" value="ECO:0007669"/>
    <property type="project" value="InterPro"/>
</dbReference>
<dbReference type="GO" id="GO:0045004">
    <property type="term" value="P:DNA replication proofreading"/>
    <property type="evidence" value="ECO:0007669"/>
    <property type="project" value="TreeGrafter"/>
</dbReference>
<dbReference type="GO" id="GO:0008408">
    <property type="term" value="F:3'-5' exonuclease activity"/>
    <property type="evidence" value="ECO:0007669"/>
    <property type="project" value="TreeGrafter"/>
</dbReference>
<gene>
    <name evidence="2" type="ORF">UFOPK1811_00604</name>
</gene>
<dbReference type="Gene3D" id="3.30.420.10">
    <property type="entry name" value="Ribonuclease H-like superfamily/Ribonuclease H"/>
    <property type="match status" value="1"/>
</dbReference>
<dbReference type="Pfam" id="PF00929">
    <property type="entry name" value="RNase_T"/>
    <property type="match status" value="1"/>
</dbReference>
<dbReference type="GO" id="GO:0003677">
    <property type="term" value="F:DNA binding"/>
    <property type="evidence" value="ECO:0007669"/>
    <property type="project" value="InterPro"/>
</dbReference>
<organism evidence="2">
    <name type="scientific">freshwater metagenome</name>
    <dbReference type="NCBI Taxonomy" id="449393"/>
    <lineage>
        <taxon>unclassified sequences</taxon>
        <taxon>metagenomes</taxon>
        <taxon>ecological metagenomes</taxon>
    </lineage>
</organism>